<evidence type="ECO:0000259" key="6">
    <source>
        <dbReference type="Pfam" id="PF02384"/>
    </source>
</evidence>
<keyword evidence="2 7" id="KW-0489">Methyltransferase</keyword>
<comment type="caution">
    <text evidence="7">The sequence shown here is derived from an EMBL/GenBank/DDBJ whole genome shotgun (WGS) entry which is preliminary data.</text>
</comment>
<feature type="domain" description="DNA methylase adenine-specific" evidence="6">
    <location>
        <begin position="286"/>
        <end position="577"/>
    </location>
</feature>
<organism evidence="7 8">
    <name type="scientific">Gaoshiqia sediminis</name>
    <dbReference type="NCBI Taxonomy" id="2986998"/>
    <lineage>
        <taxon>Bacteria</taxon>
        <taxon>Pseudomonadati</taxon>
        <taxon>Bacteroidota</taxon>
        <taxon>Bacteroidia</taxon>
        <taxon>Marinilabiliales</taxon>
        <taxon>Prolixibacteraceae</taxon>
        <taxon>Gaoshiqia</taxon>
    </lineage>
</organism>
<dbReference type="RefSeq" id="WP_282591011.1">
    <property type="nucleotide sequence ID" value="NZ_JAPAAF010000006.1"/>
</dbReference>
<dbReference type="GO" id="GO:0003677">
    <property type="term" value="F:DNA binding"/>
    <property type="evidence" value="ECO:0007669"/>
    <property type="project" value="InterPro"/>
</dbReference>
<proteinExistence type="inferred from homology"/>
<dbReference type="GO" id="GO:0032259">
    <property type="term" value="P:methylation"/>
    <property type="evidence" value="ECO:0007669"/>
    <property type="project" value="UniProtKB-KW"/>
</dbReference>
<dbReference type="PANTHER" id="PTHR33841">
    <property type="entry name" value="DNA METHYLTRANSFERASE YEEA-RELATED"/>
    <property type="match status" value="1"/>
</dbReference>
<keyword evidence="3" id="KW-0808">Transferase</keyword>
<dbReference type="PRINTS" id="PR00507">
    <property type="entry name" value="N12N6MTFRASE"/>
</dbReference>
<comment type="similarity">
    <text evidence="1">Belongs to the N(4)/N(6)-methyltransferase family.</text>
</comment>
<dbReference type="GO" id="GO:0009007">
    <property type="term" value="F:site-specific DNA-methyltransferase (adenine-specific) activity"/>
    <property type="evidence" value="ECO:0007669"/>
    <property type="project" value="UniProtKB-EC"/>
</dbReference>
<evidence type="ECO:0000256" key="4">
    <source>
        <dbReference type="ARBA" id="ARBA00022691"/>
    </source>
</evidence>
<dbReference type="PANTHER" id="PTHR33841:SF5">
    <property type="entry name" value="DNA METHYLASE (MODIFICATION METHYLASE) (METHYLTRANSFERASE)-RELATED"/>
    <property type="match status" value="1"/>
</dbReference>
<evidence type="ECO:0000256" key="1">
    <source>
        <dbReference type="ARBA" id="ARBA00006594"/>
    </source>
</evidence>
<evidence type="ECO:0000313" key="8">
    <source>
        <dbReference type="Proteomes" id="UP001163821"/>
    </source>
</evidence>
<dbReference type="InterPro" id="IPR050953">
    <property type="entry name" value="N4_N6_ade-DNA_methylase"/>
</dbReference>
<dbReference type="InterPro" id="IPR003356">
    <property type="entry name" value="DNA_methylase_A-5"/>
</dbReference>
<evidence type="ECO:0000256" key="3">
    <source>
        <dbReference type="ARBA" id="ARBA00022679"/>
    </source>
</evidence>
<reference evidence="7" key="1">
    <citation type="submission" date="2022-10" db="EMBL/GenBank/DDBJ databases">
        <title>Gaoshiqiia sediminis gen. nov., sp. nov., isolated from coastal sediment.</title>
        <authorList>
            <person name="Yu W.X."/>
            <person name="Mu D.S."/>
            <person name="Du J.Z."/>
            <person name="Liang Y.Q."/>
        </authorList>
    </citation>
    <scope>NUCLEOTIDE SEQUENCE</scope>
    <source>
        <strain evidence="7">A06</strain>
    </source>
</reference>
<dbReference type="Proteomes" id="UP001163821">
    <property type="component" value="Unassembled WGS sequence"/>
</dbReference>
<dbReference type="AlphaFoldDB" id="A0AA41YAD6"/>
<protein>
    <submittedName>
        <fullName evidence="7">SAM-dependent methyltransferase</fullName>
    </submittedName>
</protein>
<dbReference type="PROSITE" id="PS00092">
    <property type="entry name" value="N6_MTASE"/>
    <property type="match status" value="1"/>
</dbReference>
<gene>
    <name evidence="7" type="ORF">N2K84_06680</name>
</gene>
<keyword evidence="4" id="KW-0949">S-adenosyl-L-methionine</keyword>
<dbReference type="InterPro" id="IPR029063">
    <property type="entry name" value="SAM-dependent_MTases_sf"/>
</dbReference>
<evidence type="ECO:0000256" key="2">
    <source>
        <dbReference type="ARBA" id="ARBA00022603"/>
    </source>
</evidence>
<accession>A0AA41YAD6</accession>
<dbReference type="EMBL" id="JAPAAF010000006">
    <property type="protein sequence ID" value="MCW0482408.1"/>
    <property type="molecule type" value="Genomic_DNA"/>
</dbReference>
<dbReference type="GO" id="GO:0009307">
    <property type="term" value="P:DNA restriction-modification system"/>
    <property type="evidence" value="ECO:0007669"/>
    <property type="project" value="UniProtKB-KW"/>
</dbReference>
<sequence length="998" mass="115299">MGNNFFIQELEFRNLTEQLPEDIAGKIEGITGVHYSGKLPAVFIKEVENFEIPVLKEIAKLQKQIWNNSTVVFLYVVSPAEIRIYNCNDKPRPHKDDNELEPMLNEKLVESCTIDDKKKLEQIKHVFSAAGIDCGAVWTSEEGYAKKIKLQTKVDSFLVDSLIGLAKKLNDEIKNEEVIHSLLMRSIFIMYLQDRGAIPQSIWDEVGEHDFLKILNDHEKTYQLFGKISSNFNGNAFPLVDCEKDIVSPVHLKYLKNCLIDGDINLDQSKLFDGWRLFNFSLIRIEMLSEIYENFLGEFNPEGKRNAGAYYTPPALVELVLNNVLPDHETDFDKKILDPACGSGIFLAMAYKRLVNRWKKSTNREPDFKVLSDLLTDHIFGVELDKKSIKVAAFSLYLSMLDFLDPRDIWLDNDKQFPYLIYDEESPNQDDKKGSNLFRADTIAEGGKFENISYDLVIGNPPFGTDGLKENIKGYCNRHKFAQQFVIPFIHKSASLARNGKVALLFNTQLLTYPNTGLVAFRKWLFCNNYVEKIFNLAIFRNATKDFGGSLFSTAKVPVSIAIFRPSQPEKRSRTIEYWAPKTFIRNSVVEGVIIDTTDIKYLPREECENPESKIWKIAQWGNLPDYFLINKLTQNNLSIQELEKDNLISIKAGLHAAEKGKERIRINGLFLETKKIQHYYTSNRYVKNIDAEFRKIDTTIFSPPYIGIPQNIMKRKICVSYFDKTVFFKSGIFCLNSENNNLLKNLTILFNSKLSNYYFFLISGCWGIERDQLYLSTEYKTFPVSDEFIKKQNELDFQKTNFILDELDFDNKPETFNVARYDEEIYSSYNLQQKEIAMIEDFVKYSISLFYDKENSIALRPIASETPETLSYAEMLCNEINDFLMVGELKVNARVYSVSPYTPLCIVVLEIVAKEKVASPRLVDADAEFQKDLKEIEKYTWTRYAENIYVRKQVRFVTDDSIFIAKPNQKRFWTRSQAIEDAQSIINELSAAEYADQ</sequence>
<keyword evidence="8" id="KW-1185">Reference proteome</keyword>
<evidence type="ECO:0000256" key="5">
    <source>
        <dbReference type="ARBA" id="ARBA00022747"/>
    </source>
</evidence>
<name>A0AA41YAD6_9BACT</name>
<dbReference type="SUPFAM" id="SSF53335">
    <property type="entry name" value="S-adenosyl-L-methionine-dependent methyltransferases"/>
    <property type="match status" value="1"/>
</dbReference>
<dbReference type="InterPro" id="IPR002052">
    <property type="entry name" value="DNA_methylase_N6_adenine_CS"/>
</dbReference>
<dbReference type="Pfam" id="PF02384">
    <property type="entry name" value="N6_Mtase"/>
    <property type="match status" value="1"/>
</dbReference>
<evidence type="ECO:0000313" key="7">
    <source>
        <dbReference type="EMBL" id="MCW0482408.1"/>
    </source>
</evidence>
<keyword evidence="5" id="KW-0680">Restriction system</keyword>
<dbReference type="Gene3D" id="3.40.50.150">
    <property type="entry name" value="Vaccinia Virus protein VP39"/>
    <property type="match status" value="1"/>
</dbReference>
<dbReference type="GO" id="GO:0008170">
    <property type="term" value="F:N-methyltransferase activity"/>
    <property type="evidence" value="ECO:0007669"/>
    <property type="project" value="InterPro"/>
</dbReference>